<protein>
    <submittedName>
        <fullName evidence="1">Uncharacterized protein</fullName>
    </submittedName>
</protein>
<sequence>MLWFLQSMTAASHIQVHAHSGNLLQILHSGGFSRLTMCLQVVFEEGTFILQTPPLMWDFQQLIIAKDIQPQPLDKFTTVSIKKNVQVLVAVND</sequence>
<proteinExistence type="predicted"/>
<dbReference type="EMBL" id="SRLO01000134">
    <property type="protein sequence ID" value="TNN72675.1"/>
    <property type="molecule type" value="Genomic_DNA"/>
</dbReference>
<keyword evidence="2" id="KW-1185">Reference proteome</keyword>
<organism evidence="1 2">
    <name type="scientific">Liparis tanakae</name>
    <name type="common">Tanaka's snailfish</name>
    <dbReference type="NCBI Taxonomy" id="230148"/>
    <lineage>
        <taxon>Eukaryota</taxon>
        <taxon>Metazoa</taxon>
        <taxon>Chordata</taxon>
        <taxon>Craniata</taxon>
        <taxon>Vertebrata</taxon>
        <taxon>Euteleostomi</taxon>
        <taxon>Actinopterygii</taxon>
        <taxon>Neopterygii</taxon>
        <taxon>Teleostei</taxon>
        <taxon>Neoteleostei</taxon>
        <taxon>Acanthomorphata</taxon>
        <taxon>Eupercaria</taxon>
        <taxon>Perciformes</taxon>
        <taxon>Cottioidei</taxon>
        <taxon>Cottales</taxon>
        <taxon>Liparidae</taxon>
        <taxon>Liparis</taxon>
    </lineage>
</organism>
<evidence type="ECO:0000313" key="1">
    <source>
        <dbReference type="EMBL" id="TNN72675.1"/>
    </source>
</evidence>
<gene>
    <name evidence="1" type="ORF">EYF80_017124</name>
</gene>
<comment type="caution">
    <text evidence="1">The sequence shown here is derived from an EMBL/GenBank/DDBJ whole genome shotgun (WGS) entry which is preliminary data.</text>
</comment>
<reference evidence="1 2" key="1">
    <citation type="submission" date="2019-03" db="EMBL/GenBank/DDBJ databases">
        <title>First draft genome of Liparis tanakae, snailfish: a comprehensive survey of snailfish specific genes.</title>
        <authorList>
            <person name="Kim W."/>
            <person name="Song I."/>
            <person name="Jeong J.-H."/>
            <person name="Kim D."/>
            <person name="Kim S."/>
            <person name="Ryu S."/>
            <person name="Song J.Y."/>
            <person name="Lee S.K."/>
        </authorList>
    </citation>
    <scope>NUCLEOTIDE SEQUENCE [LARGE SCALE GENOMIC DNA]</scope>
    <source>
        <tissue evidence="1">Muscle</tissue>
    </source>
</reference>
<dbReference type="Proteomes" id="UP000314294">
    <property type="component" value="Unassembled WGS sequence"/>
</dbReference>
<dbReference type="AlphaFoldDB" id="A0A4Z2I5E2"/>
<evidence type="ECO:0000313" key="2">
    <source>
        <dbReference type="Proteomes" id="UP000314294"/>
    </source>
</evidence>
<name>A0A4Z2I5E2_9TELE</name>
<accession>A0A4Z2I5E2</accession>